<keyword evidence="3 5" id="KW-0067">ATP-binding</keyword>
<dbReference type="Gene3D" id="1.10.8.60">
    <property type="match status" value="1"/>
</dbReference>
<evidence type="ECO:0000259" key="4">
    <source>
        <dbReference type="SMART" id="SM00382"/>
    </source>
</evidence>
<reference evidence="5" key="1">
    <citation type="submission" date="2018-04" db="EMBL/GenBank/DDBJ databases">
        <title>Genomes of Endosymbiotic and Endophytic Bradyrhizobium Publication status.</title>
        <authorList>
            <person name="Guha S."/>
            <person name="Jorrin B."/>
            <person name="Sarkar M."/>
            <person name="Poole P.S."/>
            <person name="DasGupta M."/>
        </authorList>
    </citation>
    <scope>NUCLEOTIDE SEQUENCE</scope>
    <source>
        <strain evidence="5">WBOS16</strain>
    </source>
</reference>
<dbReference type="InterPro" id="IPR003959">
    <property type="entry name" value="ATPase_AAA_core"/>
</dbReference>
<dbReference type="Proteomes" id="UP001058872">
    <property type="component" value="Chromosome"/>
</dbReference>
<dbReference type="Gene3D" id="3.40.50.300">
    <property type="entry name" value="P-loop containing nucleotide triphosphate hydrolases"/>
    <property type="match status" value="1"/>
</dbReference>
<dbReference type="AlphaFoldDB" id="A0AAE9NIK9"/>
<accession>A0AAE9NIK9</accession>
<dbReference type="SMART" id="SM00382">
    <property type="entry name" value="AAA"/>
    <property type="match status" value="1"/>
</dbReference>
<comment type="similarity">
    <text evidence="1">Belongs to the AAA ATPase family.</text>
</comment>
<dbReference type="CDD" id="cd19481">
    <property type="entry name" value="RecA-like_protease"/>
    <property type="match status" value="1"/>
</dbReference>
<proteinExistence type="inferred from homology"/>
<evidence type="ECO:0000256" key="1">
    <source>
        <dbReference type="ARBA" id="ARBA00006914"/>
    </source>
</evidence>
<dbReference type="SUPFAM" id="SSF52540">
    <property type="entry name" value="P-loop containing nucleoside triphosphate hydrolases"/>
    <property type="match status" value="1"/>
</dbReference>
<evidence type="ECO:0000313" key="5">
    <source>
        <dbReference type="EMBL" id="UUO69770.1"/>
    </source>
</evidence>
<organism evidence="5 6">
    <name type="scientific">Bradyrhizobium betae</name>
    <dbReference type="NCBI Taxonomy" id="244734"/>
    <lineage>
        <taxon>Bacteria</taxon>
        <taxon>Pseudomonadati</taxon>
        <taxon>Pseudomonadota</taxon>
        <taxon>Alphaproteobacteria</taxon>
        <taxon>Hyphomicrobiales</taxon>
        <taxon>Nitrobacteraceae</taxon>
        <taxon>Bradyrhizobium</taxon>
    </lineage>
</organism>
<gene>
    <name evidence="5" type="ORF">DCM83_21100</name>
</gene>
<protein>
    <submittedName>
        <fullName evidence="5">ATP-binding protein</fullName>
    </submittedName>
</protein>
<dbReference type="InterPro" id="IPR050221">
    <property type="entry name" value="26S_Proteasome_ATPase"/>
</dbReference>
<evidence type="ECO:0000313" key="6">
    <source>
        <dbReference type="Proteomes" id="UP001058872"/>
    </source>
</evidence>
<dbReference type="Pfam" id="PF00004">
    <property type="entry name" value="AAA"/>
    <property type="match status" value="1"/>
</dbReference>
<evidence type="ECO:0000256" key="2">
    <source>
        <dbReference type="ARBA" id="ARBA00022741"/>
    </source>
</evidence>
<dbReference type="InterPro" id="IPR003593">
    <property type="entry name" value="AAA+_ATPase"/>
</dbReference>
<dbReference type="InterPro" id="IPR027417">
    <property type="entry name" value="P-loop_NTPase"/>
</dbReference>
<dbReference type="GO" id="GO:0016887">
    <property type="term" value="F:ATP hydrolysis activity"/>
    <property type="evidence" value="ECO:0007669"/>
    <property type="project" value="InterPro"/>
</dbReference>
<feature type="domain" description="AAA+ ATPase" evidence="4">
    <location>
        <begin position="17"/>
        <end position="149"/>
    </location>
</feature>
<name>A0AAE9NIK9_9BRAD</name>
<evidence type="ECO:0000256" key="3">
    <source>
        <dbReference type="ARBA" id="ARBA00022840"/>
    </source>
</evidence>
<keyword evidence="2" id="KW-0547">Nucleotide-binding</keyword>
<dbReference type="EMBL" id="CP028989">
    <property type="protein sequence ID" value="UUO69770.1"/>
    <property type="molecule type" value="Genomic_DNA"/>
</dbReference>
<sequence length="228" mass="25890">MEERRRGEVLRRHRLPLTTRVLFAGPPGCGKTLCAEVLSRELSLPLYTARIDVIVSSFLGETASNLRRLFELATRQPCILFLDEFDAIARSRADTTEHNELRRVVNSLLQMIERFRGPGLVIAATNLPQFLDEAIWRRFDEVISFEPPGQREIASLLARQFANFPPQFDLESMSTKLVGMSYADIERVCIDAIKKAVLKTRKSVSETEFVAALRQELRRKGLTTSAKP</sequence>
<dbReference type="PANTHER" id="PTHR23073">
    <property type="entry name" value="26S PROTEASOME REGULATORY SUBUNIT"/>
    <property type="match status" value="1"/>
</dbReference>
<dbReference type="GO" id="GO:0005524">
    <property type="term" value="F:ATP binding"/>
    <property type="evidence" value="ECO:0007669"/>
    <property type="project" value="UniProtKB-KW"/>
</dbReference>